<dbReference type="Gene3D" id="1.10.530.10">
    <property type="match status" value="1"/>
</dbReference>
<keyword evidence="2" id="KW-0081">Bacteriolytic enzyme</keyword>
<accession>A0AB35YTK1</accession>
<name>A0AB35YTK1_9FLAO</name>
<dbReference type="RefSeq" id="WP_279449184.1">
    <property type="nucleotide sequence ID" value="NZ_JAZBJM010000003.1"/>
</dbReference>
<dbReference type="PANTHER" id="PTHR33308:SF9">
    <property type="entry name" value="PEPTIDOGLYCAN HYDROLASE FLGJ"/>
    <property type="match status" value="1"/>
</dbReference>
<dbReference type="EMBL" id="JAZBJM010000003">
    <property type="protein sequence ID" value="MEM0518091.1"/>
    <property type="molecule type" value="Genomic_DNA"/>
</dbReference>
<dbReference type="SMART" id="SM00257">
    <property type="entry name" value="LysM"/>
    <property type="match status" value="1"/>
</dbReference>
<dbReference type="CDD" id="cd00118">
    <property type="entry name" value="LysM"/>
    <property type="match status" value="1"/>
</dbReference>
<gene>
    <name evidence="7" type="ORF">VZD24_05580</name>
    <name evidence="6" type="ORF">VZD85_06990</name>
</gene>
<evidence type="ECO:0000256" key="2">
    <source>
        <dbReference type="ARBA" id="ARBA00022638"/>
    </source>
</evidence>
<evidence type="ECO:0000313" key="7">
    <source>
        <dbReference type="EMBL" id="MEM0572977.1"/>
    </source>
</evidence>
<evidence type="ECO:0000313" key="8">
    <source>
        <dbReference type="Proteomes" id="UP001388259"/>
    </source>
</evidence>
<evidence type="ECO:0000259" key="5">
    <source>
        <dbReference type="PROSITE" id="PS51782"/>
    </source>
</evidence>
<dbReference type="SUPFAM" id="SSF54106">
    <property type="entry name" value="LysM domain"/>
    <property type="match status" value="1"/>
</dbReference>
<organism evidence="6 8">
    <name type="scientific">Aequorivita flava</name>
    <dbReference type="NCBI Taxonomy" id="3114371"/>
    <lineage>
        <taxon>Bacteria</taxon>
        <taxon>Pseudomonadati</taxon>
        <taxon>Bacteroidota</taxon>
        <taxon>Flavobacteriia</taxon>
        <taxon>Flavobacteriales</taxon>
        <taxon>Flavobacteriaceae</taxon>
        <taxon>Aequorivita</taxon>
    </lineage>
</organism>
<dbReference type="GO" id="GO:0004040">
    <property type="term" value="F:amidase activity"/>
    <property type="evidence" value="ECO:0007669"/>
    <property type="project" value="InterPro"/>
</dbReference>
<dbReference type="Pfam" id="PF01476">
    <property type="entry name" value="LysM"/>
    <property type="match status" value="1"/>
</dbReference>
<evidence type="ECO:0000256" key="4">
    <source>
        <dbReference type="ARBA" id="ARBA00032108"/>
    </source>
</evidence>
<dbReference type="SMART" id="SM00047">
    <property type="entry name" value="LYZ2"/>
    <property type="match status" value="1"/>
</dbReference>
<dbReference type="Pfam" id="PF01832">
    <property type="entry name" value="Glucosaminidase"/>
    <property type="match status" value="1"/>
</dbReference>
<dbReference type="InterPro" id="IPR002901">
    <property type="entry name" value="MGlyc_endo_b_GlcNAc-like_dom"/>
</dbReference>
<evidence type="ECO:0000256" key="1">
    <source>
        <dbReference type="ARBA" id="ARBA00022529"/>
    </source>
</evidence>
<keyword evidence="9" id="KW-1185">Reference proteome</keyword>
<evidence type="ECO:0000313" key="6">
    <source>
        <dbReference type="EMBL" id="MEM0518091.1"/>
    </source>
</evidence>
<proteinExistence type="predicted"/>
<keyword evidence="3" id="KW-0378">Hydrolase</keyword>
<dbReference type="GO" id="GO:0031640">
    <property type="term" value="P:killing of cells of another organism"/>
    <property type="evidence" value="ECO:0007669"/>
    <property type="project" value="UniProtKB-KW"/>
</dbReference>
<comment type="caution">
    <text evidence="6">The sequence shown here is derived from an EMBL/GenBank/DDBJ whole genome shotgun (WGS) entry which is preliminary data.</text>
</comment>
<dbReference type="InterPro" id="IPR018392">
    <property type="entry name" value="LysM"/>
</dbReference>
<protein>
    <recommendedName>
        <fullName evidence="4">Peptidoglycan hydrolase</fullName>
    </recommendedName>
</protein>
<evidence type="ECO:0000313" key="9">
    <source>
        <dbReference type="Proteomes" id="UP001390963"/>
    </source>
</evidence>
<reference evidence="6 9" key="1">
    <citation type="submission" date="2024-01" db="EMBL/GenBank/DDBJ databases">
        <title>Aequorivita flavus sp. nov., isolated from deep-sea sediment.</title>
        <authorList>
            <person name="Chen X."/>
        </authorList>
    </citation>
    <scope>NUCLEOTIDE SEQUENCE</scope>
    <source>
        <strain evidence="6">MCCC 1A16923</strain>
        <strain evidence="7 9">MCCC 1A16935</strain>
    </source>
</reference>
<dbReference type="Proteomes" id="UP001390963">
    <property type="component" value="Unassembled WGS sequence"/>
</dbReference>
<evidence type="ECO:0000256" key="3">
    <source>
        <dbReference type="ARBA" id="ARBA00022801"/>
    </source>
</evidence>
<keyword evidence="1" id="KW-0929">Antimicrobial</keyword>
<dbReference type="EMBL" id="JBANCF010000003">
    <property type="protein sequence ID" value="MEM0572977.1"/>
    <property type="molecule type" value="Genomic_DNA"/>
</dbReference>
<dbReference type="InterPro" id="IPR036779">
    <property type="entry name" value="LysM_dom_sf"/>
</dbReference>
<feature type="domain" description="LysM" evidence="5">
    <location>
        <begin position="229"/>
        <end position="272"/>
    </location>
</feature>
<dbReference type="GO" id="GO:0042742">
    <property type="term" value="P:defense response to bacterium"/>
    <property type="evidence" value="ECO:0007669"/>
    <property type="project" value="UniProtKB-KW"/>
</dbReference>
<sequence length="278" mass="31786">MIGRIIPLLLLCIICFGSCKSKKTASKYKKRQNTERVVRVNQTVKEKDTKAEEPSVVKVPVNTPYSERVANYINEFSGIAMEEMLQYGIPASITLAQGILESGAGAGELTMKANNHFGIKCHRGWEGESVYHDDDERGECFRKYSDPKYSYRDHSLFLTQRSRYQDLFKLRKDDYKGWAKGLRKAGYATDPKYPDKLISIVERYRLDQYDDQVLGKRVSTAEPDDTKIGTYAVKPGDTLYSISRRFNLTVETLKQYNGLKNNDLAIGQILYLHPVKNQ</sequence>
<dbReference type="FunFam" id="1.10.530.10:FF:000060">
    <property type="entry name" value="Predicted protein"/>
    <property type="match status" value="1"/>
</dbReference>
<dbReference type="Proteomes" id="UP001388259">
    <property type="component" value="Unassembled WGS sequence"/>
</dbReference>
<dbReference type="AlphaFoldDB" id="A0AB35YTK1"/>
<dbReference type="Gene3D" id="3.10.350.10">
    <property type="entry name" value="LysM domain"/>
    <property type="match status" value="1"/>
</dbReference>
<dbReference type="PROSITE" id="PS51782">
    <property type="entry name" value="LYSM"/>
    <property type="match status" value="1"/>
</dbReference>
<dbReference type="PANTHER" id="PTHR33308">
    <property type="entry name" value="PEPTIDOGLYCAN HYDROLASE FLGJ"/>
    <property type="match status" value="1"/>
</dbReference>
<dbReference type="InterPro" id="IPR051056">
    <property type="entry name" value="Glycosyl_Hydrolase_73"/>
</dbReference>